<accession>A0A1H6F2Q9</accession>
<organism evidence="1 2">
    <name type="scientific">Candidatus Venteria ishoeyi</name>
    <dbReference type="NCBI Taxonomy" id="1899563"/>
    <lineage>
        <taxon>Bacteria</taxon>
        <taxon>Pseudomonadati</taxon>
        <taxon>Pseudomonadota</taxon>
        <taxon>Gammaproteobacteria</taxon>
        <taxon>Thiotrichales</taxon>
        <taxon>Thiotrichaceae</taxon>
        <taxon>Venteria</taxon>
    </lineage>
</organism>
<dbReference type="AlphaFoldDB" id="A0A1H6F2Q9"/>
<reference evidence="1 2" key="1">
    <citation type="submission" date="2016-10" db="EMBL/GenBank/DDBJ databases">
        <authorList>
            <person name="de Groot N.N."/>
        </authorList>
    </citation>
    <scope>NUCLEOTIDE SEQUENCE [LARGE SCALE GENOMIC DNA]</scope>
    <source>
        <strain evidence="1">MBHS1</strain>
    </source>
</reference>
<name>A0A1H6F2Q9_9GAMM</name>
<proteinExistence type="predicted"/>
<dbReference type="RefSeq" id="WP_286018936.1">
    <property type="nucleotide sequence ID" value="NZ_FMSV02000046.1"/>
</dbReference>
<evidence type="ECO:0000313" key="1">
    <source>
        <dbReference type="EMBL" id="SEH04352.1"/>
    </source>
</evidence>
<dbReference type="EMBL" id="FMSV02000046">
    <property type="protein sequence ID" value="SEH04352.1"/>
    <property type="molecule type" value="Genomic_DNA"/>
</dbReference>
<dbReference type="Proteomes" id="UP000236724">
    <property type="component" value="Unassembled WGS sequence"/>
</dbReference>
<keyword evidence="2" id="KW-1185">Reference proteome</keyword>
<gene>
    <name evidence="1" type="ORF">MBHS_00198</name>
</gene>
<sequence length="99" mass="11344">MDEWIYFLKNEQIKDNFSAKGLAQAKETLDVLKMDAAERWAYEQHQNQRHREASLYQSTYVLGEIKAKKETARNLKKLGVDVNTIAQATGLSIAEIDTL</sequence>
<evidence type="ECO:0000313" key="2">
    <source>
        <dbReference type="Proteomes" id="UP000236724"/>
    </source>
</evidence>
<protein>
    <submittedName>
        <fullName evidence="1">PD-(D/E)XK nuclease family transposase</fullName>
    </submittedName>
</protein>